<evidence type="ECO:0000256" key="1">
    <source>
        <dbReference type="SAM" id="SignalP"/>
    </source>
</evidence>
<reference evidence="2 3" key="1">
    <citation type="submission" date="2016-10" db="EMBL/GenBank/DDBJ databases">
        <authorList>
            <person name="de Groot N.N."/>
        </authorList>
    </citation>
    <scope>NUCLEOTIDE SEQUENCE [LARGE SCALE GENOMIC DNA]</scope>
    <source>
        <strain evidence="2 3">CGMCC 1.7005</strain>
    </source>
</reference>
<dbReference type="OrthoDB" id="1488726at2"/>
<name>A0A1I7BP74_9FLAO</name>
<dbReference type="RefSeq" id="WP_090252589.1">
    <property type="nucleotide sequence ID" value="NZ_FPAS01000006.1"/>
</dbReference>
<proteinExistence type="predicted"/>
<dbReference type="AlphaFoldDB" id="A0A1I7BP74"/>
<dbReference type="EMBL" id="FPAS01000006">
    <property type="protein sequence ID" value="SFT89010.1"/>
    <property type="molecule type" value="Genomic_DNA"/>
</dbReference>
<evidence type="ECO:0000313" key="3">
    <source>
        <dbReference type="Proteomes" id="UP000236454"/>
    </source>
</evidence>
<dbReference type="Proteomes" id="UP000236454">
    <property type="component" value="Unassembled WGS sequence"/>
</dbReference>
<accession>A0A1I7BP74</accession>
<dbReference type="STRING" id="477690.SAMN05216474_2963"/>
<organism evidence="2 3">
    <name type="scientific">Lishizhenia tianjinensis</name>
    <dbReference type="NCBI Taxonomy" id="477690"/>
    <lineage>
        <taxon>Bacteria</taxon>
        <taxon>Pseudomonadati</taxon>
        <taxon>Bacteroidota</taxon>
        <taxon>Flavobacteriia</taxon>
        <taxon>Flavobacteriales</taxon>
        <taxon>Crocinitomicaceae</taxon>
        <taxon>Lishizhenia</taxon>
    </lineage>
</organism>
<feature type="chain" id="PRO_5014828756" evidence="1">
    <location>
        <begin position="19"/>
        <end position="328"/>
    </location>
</feature>
<gene>
    <name evidence="2" type="ORF">SAMN05216474_2963</name>
</gene>
<keyword evidence="3" id="KW-1185">Reference proteome</keyword>
<sequence>MKKRNVLLTMALSILVVAVSCKKDVDEPTTNPPSGNPTVNTDNKAAQLLNTYFESQKQNITVDLSNTYYFQGQKGTMFYLSGNNFEDGNGNPVTGTVDITLVENYSKLDMLMTNKVTLASNGSGGAEVLISGGEFYMEIAQNGNLVEVVNPIQVVTAPGQASPVGSMQLFDGTTDALGNITWTANNDTLTIVQDSSGTGYGYGWTDSLSWINCDYFMGNTGPQTGVSVNVPSGYDNTNTTVFMVFTNENAVTGVYNYASSVFSTGNYYTVPEGMDVSFVVISDNGSQIQYAVISNSIITTNHTETLTASDFTTVADLQALEAALSAYF</sequence>
<protein>
    <submittedName>
        <fullName evidence="2">Uncharacterized protein</fullName>
    </submittedName>
</protein>
<dbReference type="PROSITE" id="PS51257">
    <property type="entry name" value="PROKAR_LIPOPROTEIN"/>
    <property type="match status" value="1"/>
</dbReference>
<feature type="signal peptide" evidence="1">
    <location>
        <begin position="1"/>
        <end position="18"/>
    </location>
</feature>
<evidence type="ECO:0000313" key="2">
    <source>
        <dbReference type="EMBL" id="SFT89010.1"/>
    </source>
</evidence>
<keyword evidence="1" id="KW-0732">Signal</keyword>